<feature type="non-terminal residue" evidence="3">
    <location>
        <position position="435"/>
    </location>
</feature>
<dbReference type="FunFam" id="1.10.287.470:FF:000001">
    <property type="entry name" value="Disks large 1 isoform X3"/>
    <property type="match status" value="1"/>
</dbReference>
<dbReference type="SMART" id="SM00569">
    <property type="entry name" value="L27"/>
    <property type="match status" value="1"/>
</dbReference>
<dbReference type="InterPro" id="IPR004172">
    <property type="entry name" value="L27_dom"/>
</dbReference>
<dbReference type="Pfam" id="PF09058">
    <property type="entry name" value="L27_1"/>
    <property type="match status" value="1"/>
</dbReference>
<organism evidence="3 4">
    <name type="scientific">Elysia chlorotica</name>
    <name type="common">Eastern emerald elysia</name>
    <name type="synonym">Sea slug</name>
    <dbReference type="NCBI Taxonomy" id="188477"/>
    <lineage>
        <taxon>Eukaryota</taxon>
        <taxon>Metazoa</taxon>
        <taxon>Spiralia</taxon>
        <taxon>Lophotrochozoa</taxon>
        <taxon>Mollusca</taxon>
        <taxon>Gastropoda</taxon>
        <taxon>Heterobranchia</taxon>
        <taxon>Euthyneura</taxon>
        <taxon>Panpulmonata</taxon>
        <taxon>Sacoglossa</taxon>
        <taxon>Placobranchoidea</taxon>
        <taxon>Plakobranchidae</taxon>
        <taxon>Elysia</taxon>
    </lineage>
</organism>
<evidence type="ECO:0000256" key="1">
    <source>
        <dbReference type="SAM" id="MobiDB-lite"/>
    </source>
</evidence>
<protein>
    <recommendedName>
        <fullName evidence="2">L27 domain-containing protein</fullName>
    </recommendedName>
</protein>
<feature type="compositionally biased region" description="Pro residues" evidence="1">
    <location>
        <begin position="118"/>
        <end position="129"/>
    </location>
</feature>
<dbReference type="AlphaFoldDB" id="A0A3S1AR62"/>
<dbReference type="PROSITE" id="PS51022">
    <property type="entry name" value="L27"/>
    <property type="match status" value="1"/>
</dbReference>
<feature type="compositionally biased region" description="Basic and acidic residues" evidence="1">
    <location>
        <begin position="77"/>
        <end position="86"/>
    </location>
</feature>
<feature type="region of interest" description="Disordered" evidence="1">
    <location>
        <begin position="77"/>
        <end position="435"/>
    </location>
</feature>
<dbReference type="SUPFAM" id="SSF101288">
    <property type="entry name" value="L27 domain"/>
    <property type="match status" value="1"/>
</dbReference>
<proteinExistence type="predicted"/>
<feature type="compositionally biased region" description="Basic and acidic residues" evidence="1">
    <location>
        <begin position="399"/>
        <end position="435"/>
    </location>
</feature>
<sequence>MPVRKEDAHRALELLEDYHTRLSKPQDRPLKTAIERVIRIFKSRLFQALLDIQEFYESTLLDESKTNHEKTLETLRIASKWERDHAPGTIQPAGGNRPEPPRTPPPSRSQAGRNRDTPTPPPERTPPPADVTLSRAPRQPETPPTVRHNRYEQSYEERHEDVPPPKVASLSRAARPPETPPTKKQTRYYEESYEDDRYGDSRPPAVVTLSRAARPPESPPTIRQAPRVESPPPAVVTLPKGAVRPPEVPPTVRQPAPYVEATPPAVVTLSRAPRQPESPPTARREAPPAATMSGKRPGVPPPIAPKPKPPPIAPKPTFQEHGQPRHNQQLSSFGPPLAHGEDVATSEEDEGPAPPPINWNTHPEFARPPTAYNKRTHISGEEDLPPPPPELSPSPAGGGEEKLGPIDRGDSRAHAHAKEGQLKDRDHRDRERDRE</sequence>
<reference evidence="3 4" key="1">
    <citation type="submission" date="2019-01" db="EMBL/GenBank/DDBJ databases">
        <title>A draft genome assembly of the solar-powered sea slug Elysia chlorotica.</title>
        <authorList>
            <person name="Cai H."/>
            <person name="Li Q."/>
            <person name="Fang X."/>
            <person name="Li J."/>
            <person name="Curtis N.E."/>
            <person name="Altenburger A."/>
            <person name="Shibata T."/>
            <person name="Feng M."/>
            <person name="Maeda T."/>
            <person name="Schwartz J.A."/>
            <person name="Shigenobu S."/>
            <person name="Lundholm N."/>
            <person name="Nishiyama T."/>
            <person name="Yang H."/>
            <person name="Hasebe M."/>
            <person name="Li S."/>
            <person name="Pierce S.K."/>
            <person name="Wang J."/>
        </authorList>
    </citation>
    <scope>NUCLEOTIDE SEQUENCE [LARGE SCALE GENOMIC DNA]</scope>
    <source>
        <strain evidence="3">EC2010</strain>
        <tissue evidence="3">Whole organism of an adult</tissue>
    </source>
</reference>
<evidence type="ECO:0000313" key="4">
    <source>
        <dbReference type="Proteomes" id="UP000271974"/>
    </source>
</evidence>
<dbReference type="InterPro" id="IPR036892">
    <property type="entry name" value="L27_dom_sf"/>
</dbReference>
<evidence type="ECO:0000259" key="2">
    <source>
        <dbReference type="PROSITE" id="PS51022"/>
    </source>
</evidence>
<dbReference type="OrthoDB" id="78824at2759"/>
<dbReference type="Proteomes" id="UP000271974">
    <property type="component" value="Unassembled WGS sequence"/>
</dbReference>
<name>A0A3S1AR62_ELYCH</name>
<gene>
    <name evidence="3" type="ORF">EGW08_022464</name>
</gene>
<feature type="compositionally biased region" description="Pro residues" evidence="1">
    <location>
        <begin position="298"/>
        <end position="314"/>
    </location>
</feature>
<comment type="caution">
    <text evidence="3">The sequence shown here is derived from an EMBL/GenBank/DDBJ whole genome shotgun (WGS) entry which is preliminary data.</text>
</comment>
<keyword evidence="4" id="KW-1185">Reference proteome</keyword>
<dbReference type="InterPro" id="IPR015143">
    <property type="entry name" value="L27_1"/>
</dbReference>
<dbReference type="Gene3D" id="1.10.287.470">
    <property type="entry name" value="Helix hairpin bin"/>
    <property type="match status" value="1"/>
</dbReference>
<accession>A0A3S1AR62</accession>
<dbReference type="EMBL" id="RQTK01001580">
    <property type="protein sequence ID" value="RUS69774.1"/>
    <property type="molecule type" value="Genomic_DNA"/>
</dbReference>
<feature type="domain" description="L27" evidence="2">
    <location>
        <begin position="4"/>
        <end position="64"/>
    </location>
</feature>
<evidence type="ECO:0000313" key="3">
    <source>
        <dbReference type="EMBL" id="RUS69774.1"/>
    </source>
</evidence>
<feature type="compositionally biased region" description="Basic and acidic residues" evidence="1">
    <location>
        <begin position="187"/>
        <end position="200"/>
    </location>
</feature>
<feature type="compositionally biased region" description="Basic and acidic residues" evidence="1">
    <location>
        <begin position="149"/>
        <end position="163"/>
    </location>
</feature>
<dbReference type="STRING" id="188477.A0A3S1AR62"/>